<reference evidence="2 3" key="1">
    <citation type="submission" date="2015-09" db="EMBL/GenBank/DDBJ databases">
        <title>Draft Genome Sequence of Pseudoalteromonas lipolytica UCD-48B.</title>
        <authorList>
            <person name="Krusor M."/>
            <person name="Coil D.A."/>
            <person name="Lang J.M."/>
            <person name="Eisen J.A."/>
            <person name="Alexiev A."/>
        </authorList>
    </citation>
    <scope>NUCLEOTIDE SEQUENCE [LARGE SCALE GENOMIC DNA]</scope>
    <source>
        <strain evidence="2 3">UCD-48B</strain>
    </source>
</reference>
<evidence type="ECO:0000313" key="3">
    <source>
        <dbReference type="Proteomes" id="UP000050378"/>
    </source>
</evidence>
<dbReference type="STRING" id="570156.AOG27_12795"/>
<dbReference type="EMBL" id="LJTC01000008">
    <property type="protein sequence ID" value="KPM82964.1"/>
    <property type="molecule type" value="Genomic_DNA"/>
</dbReference>
<protein>
    <submittedName>
        <fullName evidence="2">Uncharacterized protein</fullName>
    </submittedName>
</protein>
<dbReference type="Proteomes" id="UP000050378">
    <property type="component" value="Unassembled WGS sequence"/>
</dbReference>
<evidence type="ECO:0000256" key="1">
    <source>
        <dbReference type="SAM" id="MobiDB-lite"/>
    </source>
</evidence>
<dbReference type="RefSeq" id="WP_054553410.1">
    <property type="nucleotide sequence ID" value="NZ_LJTC01000008.1"/>
</dbReference>
<name>A0A0P7DZF8_9GAMM</name>
<gene>
    <name evidence="2" type="ORF">AOG27_12795</name>
</gene>
<feature type="region of interest" description="Disordered" evidence="1">
    <location>
        <begin position="18"/>
        <end position="37"/>
    </location>
</feature>
<dbReference type="PATRIC" id="fig|570156.3.peg.3657"/>
<comment type="caution">
    <text evidence="2">The sequence shown here is derived from an EMBL/GenBank/DDBJ whole genome shotgun (WGS) entry which is preliminary data.</text>
</comment>
<dbReference type="AlphaFoldDB" id="A0A0P7DZF8"/>
<evidence type="ECO:0000313" key="2">
    <source>
        <dbReference type="EMBL" id="KPM82964.1"/>
    </source>
</evidence>
<accession>A0A0P7DZF8</accession>
<dbReference type="OrthoDB" id="6310801at2"/>
<organism evidence="2 3">
    <name type="scientific">Pseudoalteromonas lipolytica</name>
    <dbReference type="NCBI Taxonomy" id="570156"/>
    <lineage>
        <taxon>Bacteria</taxon>
        <taxon>Pseudomonadati</taxon>
        <taxon>Pseudomonadota</taxon>
        <taxon>Gammaproteobacteria</taxon>
        <taxon>Alteromonadales</taxon>
        <taxon>Pseudoalteromonadaceae</taxon>
        <taxon>Pseudoalteromonas</taxon>
    </lineage>
</organism>
<dbReference type="PROSITE" id="PS51257">
    <property type="entry name" value="PROKAR_LIPOPROTEIN"/>
    <property type="match status" value="1"/>
</dbReference>
<proteinExistence type="predicted"/>
<sequence length="641" mass="71502">MNKLLSVSALTLALTACGGGSSTDKKPDAETTKNTAPTLSGSLTLSTKALESASLVVDIKDEQNDSVTTTIIDKPQWLSVTTSSNQVTFNAEPSLFEVANHSFTVEVSDGKASNQYALTVNVAENRAAWQPIELSNNEVIGNWQSSDGSVQLVFASEDAGVIAQNGELSRFEWSNPDVIALNTQAIDCLHECNQQALLEMEVLAKRDDAIRVELFNVSTDKGEVVTLYKSNAEFSSEYYADVDQSSFHSVNYLSTTGEESYFEVSLASYIPTASGSTTSYTYADFSATLEGKVLKINSDTLVTTQNTKQLSNLGHEVDVAFDLNLIDAEVIAQFDDFLVLKLRHVLTYKDESAQNIINESTELAEALLEKTSISALRKLTPVTVPELTVGKSYTGRFNNKNSDTGEGLTFRYVPTFFTITAADTATVTFNTPKSTDSFKWHYNLDNNGETVKVMGNGLETSLQFFTQPDGKMIMARERNKEQRQARLGYEFIEVVDDSSITLDDYKHLFSYLRQNYTSSSQKIYWYINDDGKGSFYYADQYGLENRADFTPSSYWQLEADNSISFAMMSQCPNAVDYASCKDEVLANQEVAYSSLFNFKILAKDGNKYLFDRLFWQSTYAYSERELKESIFQNSYWFGIEK</sequence>